<dbReference type="SUPFAM" id="SSF102405">
    <property type="entry name" value="MCP/YpsA-like"/>
    <property type="match status" value="1"/>
</dbReference>
<evidence type="ECO:0000313" key="3">
    <source>
        <dbReference type="EMBL" id="QKJ25080.1"/>
    </source>
</evidence>
<reference evidence="3 4" key="1">
    <citation type="submission" date="2020-05" db="EMBL/GenBank/DDBJ databases">
        <title>Aquirufa sp. strain 15G-AUS-rot a new Aquirufa species.</title>
        <authorList>
            <person name="Pitt A."/>
            <person name="Hahn M.W."/>
        </authorList>
    </citation>
    <scope>NUCLEOTIDE SEQUENCE [LARGE SCALE GENOMIC DNA]</scope>
    <source>
        <strain evidence="3 4">15G-AUS-rot</strain>
    </source>
</reference>
<dbReference type="PANTHER" id="PTHR43022">
    <property type="entry name" value="PROTEIN SMF"/>
    <property type="match status" value="1"/>
</dbReference>
<dbReference type="Proteomes" id="UP000501003">
    <property type="component" value="Chromosome"/>
</dbReference>
<dbReference type="KEGG" id="aqg:HRU87_02445"/>
<dbReference type="AlphaFoldDB" id="A0A7D4UI50"/>
<protein>
    <submittedName>
        <fullName evidence="3">DNA-protecting protein DprA</fullName>
    </submittedName>
</protein>
<proteinExistence type="inferred from homology"/>
<keyword evidence="4" id="KW-1185">Reference proteome</keyword>
<dbReference type="InterPro" id="IPR003488">
    <property type="entry name" value="DprA"/>
</dbReference>
<sequence>MQLTFEQEQVIAYSALSEPGDALAQLIFQLRGPAAIEEYRRGLAKSLWIEQIAELAPEYLQSVPALLERFSLRLPKIHVPTLVERAIRWNASPVFPPAMPQTWSRFQDLGLHRPYLLWIAGNPEILEQDGNAVVGTRTPSARGIARARALVRQLGAPVISGGASGIDACAHRAAIDFSLPTVAFMAGGIDRAYPQENWPLFHDIVRAGGALVSELVPFTAPTRFRFLARNRLIAASATATFVVEAGYRSGSKNTANHAKNLGREVYAIPTGWSEKTAQGCNVMIREGLAQPWHLGRRIEVEPTYPQKRVLDAVREGANSAAEIAAESGLSITEVKAEIRALELNGISVFGAGKSLGERLSA</sequence>
<dbReference type="GO" id="GO:0009294">
    <property type="term" value="P:DNA-mediated transformation"/>
    <property type="evidence" value="ECO:0007669"/>
    <property type="project" value="InterPro"/>
</dbReference>
<name>A0A7D4UI50_9MICO</name>
<feature type="domain" description="Smf/DprA SLOG" evidence="2">
    <location>
        <begin position="112"/>
        <end position="291"/>
    </location>
</feature>
<dbReference type="PANTHER" id="PTHR43022:SF1">
    <property type="entry name" value="PROTEIN SMF"/>
    <property type="match status" value="1"/>
</dbReference>
<dbReference type="Pfam" id="PF02481">
    <property type="entry name" value="DNA_processg_A"/>
    <property type="match status" value="1"/>
</dbReference>
<dbReference type="Gene3D" id="3.40.50.450">
    <property type="match status" value="1"/>
</dbReference>
<evidence type="ECO:0000256" key="1">
    <source>
        <dbReference type="ARBA" id="ARBA00006525"/>
    </source>
</evidence>
<comment type="similarity">
    <text evidence="1">Belongs to the DprA/Smf family.</text>
</comment>
<evidence type="ECO:0000259" key="2">
    <source>
        <dbReference type="Pfam" id="PF02481"/>
    </source>
</evidence>
<gene>
    <name evidence="3" type="ORF">HRU87_02445</name>
</gene>
<accession>A0A7D4UI50</accession>
<organism evidence="3 4">
    <name type="scientific">Aquiluna borgnonia</name>
    <dbReference type="NCBI Taxonomy" id="2499157"/>
    <lineage>
        <taxon>Bacteria</taxon>
        <taxon>Bacillati</taxon>
        <taxon>Actinomycetota</taxon>
        <taxon>Actinomycetes</taxon>
        <taxon>Micrococcales</taxon>
        <taxon>Microbacteriaceae</taxon>
        <taxon>Luna cluster</taxon>
        <taxon>Luna-1 subcluster</taxon>
        <taxon>Aquiluna</taxon>
    </lineage>
</organism>
<dbReference type="EMBL" id="CP054056">
    <property type="protein sequence ID" value="QKJ25080.1"/>
    <property type="molecule type" value="Genomic_DNA"/>
</dbReference>
<evidence type="ECO:0000313" key="4">
    <source>
        <dbReference type="Proteomes" id="UP000501003"/>
    </source>
</evidence>
<dbReference type="RefSeq" id="WP_173493377.1">
    <property type="nucleotide sequence ID" value="NZ_CP054056.1"/>
</dbReference>
<dbReference type="InterPro" id="IPR057666">
    <property type="entry name" value="DrpA_SLOG"/>
</dbReference>